<dbReference type="InterPro" id="IPR055629">
    <property type="entry name" value="DUF7205"/>
</dbReference>
<evidence type="ECO:0000313" key="2">
    <source>
        <dbReference type="Proteomes" id="UP000326545"/>
    </source>
</evidence>
<dbReference type="Pfam" id="PF23835">
    <property type="entry name" value="DUF7205"/>
    <property type="match status" value="1"/>
</dbReference>
<protein>
    <submittedName>
        <fullName evidence="1">Uncharacterized protein</fullName>
    </submittedName>
</protein>
<keyword evidence="2" id="KW-1185">Reference proteome</keyword>
<dbReference type="EMBL" id="MN184887">
    <property type="protein sequence ID" value="QEQ95071.1"/>
    <property type="molecule type" value="Genomic_DNA"/>
</dbReference>
<organism evidence="1 2">
    <name type="scientific">Erwinia phage pEp_SNUABM_01</name>
    <dbReference type="NCBI Taxonomy" id="2601643"/>
    <lineage>
        <taxon>Viruses</taxon>
        <taxon>Duplodnaviria</taxon>
        <taxon>Heunggongvirae</taxon>
        <taxon>Uroviricota</taxon>
        <taxon>Caudoviricetes</taxon>
        <taxon>Vequintavirinae</taxon>
        <taxon>Henunavirus</taxon>
        <taxon>Henunavirus SNUABM01</taxon>
    </lineage>
</organism>
<gene>
    <name evidence="1" type="ORF">pEpSNUABM01_245</name>
</gene>
<reference evidence="1 2" key="1">
    <citation type="submission" date="2019-07" db="EMBL/GenBank/DDBJ databases">
        <title>Complete genome sequence of bacteriophages infecting Erwinia pyrifoliae.</title>
        <authorList>
            <person name="Kim S.G."/>
            <person name="Park S.C."/>
        </authorList>
    </citation>
    <scope>NUCLEOTIDE SEQUENCE [LARGE SCALE GENOMIC DNA]</scope>
</reference>
<evidence type="ECO:0000313" key="1">
    <source>
        <dbReference type="EMBL" id="QEQ95071.1"/>
    </source>
</evidence>
<accession>A0A5J6DBE5</accession>
<proteinExistence type="predicted"/>
<sequence>MRDFSGKDLKVGDIVAFVESNYRTLLKGEVIAFTESRVKIRYIDQPRFTDLLHCFREPACLARIEP</sequence>
<dbReference type="Proteomes" id="UP000326545">
    <property type="component" value="Segment"/>
</dbReference>
<name>A0A5J6DBE5_9CAUD</name>